<comment type="caution">
    <text evidence="2">The sequence shown here is derived from an EMBL/GenBank/DDBJ whole genome shotgun (WGS) entry which is preliminary data.</text>
</comment>
<feature type="domain" description="Cellobiose dehydrogenase-like cytochrome" evidence="1">
    <location>
        <begin position="5"/>
        <end position="183"/>
    </location>
</feature>
<sequence length="197" mass="20735">EPATYTDAASGIVFNTWAAGSQMTLGMALPTNALKTDATEFIGLVTCAGTGWCGISLGGGMNDNLLLMVYPQQGNVLTSFRWATNYSPPKLYTGDAKLTQVRSTINSTHFSLIYRCQNCLKWQQGTETGAAATSDGYLVLGWCHATAAPTAGACPNTASVRQHSDQGIFAARFNDAAANPSYATWAGRAKTTVSGTC</sequence>
<dbReference type="Pfam" id="PF16010">
    <property type="entry name" value="CDH-cyt"/>
    <property type="match status" value="1"/>
</dbReference>
<dbReference type="PANTHER" id="PTHR47190:SF1">
    <property type="entry name" value="GLUCOSE-METHANOL-CHOLINE OXIDOREDUCTASE N-TERMINAL DOMAIN-CONTAINING PROTEIN"/>
    <property type="match status" value="1"/>
</dbReference>
<keyword evidence="3" id="KW-1185">Reference proteome</keyword>
<feature type="non-terminal residue" evidence="2">
    <location>
        <position position="1"/>
    </location>
</feature>
<evidence type="ECO:0000313" key="2">
    <source>
        <dbReference type="EMBL" id="KAK3314079.1"/>
    </source>
</evidence>
<dbReference type="SUPFAM" id="SSF49344">
    <property type="entry name" value="CBD9-like"/>
    <property type="match status" value="1"/>
</dbReference>
<dbReference type="EMBL" id="JAUEDM010000007">
    <property type="protein sequence ID" value="KAK3314079.1"/>
    <property type="molecule type" value="Genomic_DNA"/>
</dbReference>
<protein>
    <recommendedName>
        <fullName evidence="1">Cellobiose dehydrogenase-like cytochrome domain-containing protein</fullName>
    </recommendedName>
</protein>
<evidence type="ECO:0000259" key="1">
    <source>
        <dbReference type="Pfam" id="PF16010"/>
    </source>
</evidence>
<gene>
    <name evidence="2" type="ORF">B0H66DRAFT_461522</name>
</gene>
<dbReference type="Proteomes" id="UP001283341">
    <property type="component" value="Unassembled WGS sequence"/>
</dbReference>
<dbReference type="InterPro" id="IPR053208">
    <property type="entry name" value="GMC_Oxidoreductase_CD"/>
</dbReference>
<accession>A0AAE0HWD0</accession>
<dbReference type="InterPro" id="IPR015920">
    <property type="entry name" value="Cellobiose_DH-like_cyt"/>
</dbReference>
<reference evidence="2" key="2">
    <citation type="submission" date="2023-06" db="EMBL/GenBank/DDBJ databases">
        <authorList>
            <consortium name="Lawrence Berkeley National Laboratory"/>
            <person name="Haridas S."/>
            <person name="Hensen N."/>
            <person name="Bonometti L."/>
            <person name="Westerberg I."/>
            <person name="Brannstrom I.O."/>
            <person name="Guillou S."/>
            <person name="Cros-Aarteil S."/>
            <person name="Calhoun S."/>
            <person name="Kuo A."/>
            <person name="Mondo S."/>
            <person name="Pangilinan J."/>
            <person name="Riley R."/>
            <person name="Labutti K."/>
            <person name="Andreopoulos B."/>
            <person name="Lipzen A."/>
            <person name="Chen C."/>
            <person name="Yanf M."/>
            <person name="Daum C."/>
            <person name="Ng V."/>
            <person name="Clum A."/>
            <person name="Steindorff A."/>
            <person name="Ohm R."/>
            <person name="Martin F."/>
            <person name="Silar P."/>
            <person name="Natvig D."/>
            <person name="Lalanne C."/>
            <person name="Gautier V."/>
            <person name="Ament-Velasquez S.L."/>
            <person name="Kruys A."/>
            <person name="Hutchinson M.I."/>
            <person name="Powell A.J."/>
            <person name="Barry K."/>
            <person name="Miller A.N."/>
            <person name="Grigoriev I.V."/>
            <person name="Debuchy R."/>
            <person name="Gladieux P."/>
            <person name="Thoren M.H."/>
            <person name="Johannesson H."/>
        </authorList>
    </citation>
    <scope>NUCLEOTIDE SEQUENCE</scope>
    <source>
        <strain evidence="2">CBS 118394</strain>
    </source>
</reference>
<dbReference type="CDD" id="cd09630">
    <property type="entry name" value="CDH_like_cytochrome"/>
    <property type="match status" value="1"/>
</dbReference>
<dbReference type="Gene3D" id="2.60.40.1210">
    <property type="entry name" value="Cellobiose dehydrogenase, cytochrome domain"/>
    <property type="match status" value="1"/>
</dbReference>
<dbReference type="PANTHER" id="PTHR47190">
    <property type="entry name" value="DEHYDROGENASE, PUTATIVE-RELATED"/>
    <property type="match status" value="1"/>
</dbReference>
<dbReference type="FunFam" id="2.60.40.1210:FF:000004">
    <property type="entry name" value="Cellobiose dehydrogenase"/>
    <property type="match status" value="1"/>
</dbReference>
<name>A0AAE0HWD0_9PEZI</name>
<dbReference type="AlphaFoldDB" id="A0AAE0HWD0"/>
<proteinExistence type="predicted"/>
<feature type="non-terminal residue" evidence="2">
    <location>
        <position position="197"/>
    </location>
</feature>
<reference evidence="2" key="1">
    <citation type="journal article" date="2023" name="Mol. Phylogenet. Evol.">
        <title>Genome-scale phylogeny and comparative genomics of the fungal order Sordariales.</title>
        <authorList>
            <person name="Hensen N."/>
            <person name="Bonometti L."/>
            <person name="Westerberg I."/>
            <person name="Brannstrom I.O."/>
            <person name="Guillou S."/>
            <person name="Cros-Aarteil S."/>
            <person name="Calhoun S."/>
            <person name="Haridas S."/>
            <person name="Kuo A."/>
            <person name="Mondo S."/>
            <person name="Pangilinan J."/>
            <person name="Riley R."/>
            <person name="LaButti K."/>
            <person name="Andreopoulos B."/>
            <person name="Lipzen A."/>
            <person name="Chen C."/>
            <person name="Yan M."/>
            <person name="Daum C."/>
            <person name="Ng V."/>
            <person name="Clum A."/>
            <person name="Steindorff A."/>
            <person name="Ohm R.A."/>
            <person name="Martin F."/>
            <person name="Silar P."/>
            <person name="Natvig D.O."/>
            <person name="Lalanne C."/>
            <person name="Gautier V."/>
            <person name="Ament-Velasquez S.L."/>
            <person name="Kruys A."/>
            <person name="Hutchinson M.I."/>
            <person name="Powell A.J."/>
            <person name="Barry K."/>
            <person name="Miller A.N."/>
            <person name="Grigoriev I.V."/>
            <person name="Debuchy R."/>
            <person name="Gladieux P."/>
            <person name="Hiltunen Thoren M."/>
            <person name="Johannesson H."/>
        </authorList>
    </citation>
    <scope>NUCLEOTIDE SEQUENCE</scope>
    <source>
        <strain evidence="2">CBS 118394</strain>
    </source>
</reference>
<evidence type="ECO:0000313" key="3">
    <source>
        <dbReference type="Proteomes" id="UP001283341"/>
    </source>
</evidence>
<organism evidence="2 3">
    <name type="scientific">Apodospora peruviana</name>
    <dbReference type="NCBI Taxonomy" id="516989"/>
    <lineage>
        <taxon>Eukaryota</taxon>
        <taxon>Fungi</taxon>
        <taxon>Dikarya</taxon>
        <taxon>Ascomycota</taxon>
        <taxon>Pezizomycotina</taxon>
        <taxon>Sordariomycetes</taxon>
        <taxon>Sordariomycetidae</taxon>
        <taxon>Sordariales</taxon>
        <taxon>Lasiosphaeriaceae</taxon>
        <taxon>Apodospora</taxon>
    </lineage>
</organism>